<evidence type="ECO:0008006" key="3">
    <source>
        <dbReference type="Google" id="ProtNLM"/>
    </source>
</evidence>
<accession>A0ABQ5R0J1</accession>
<evidence type="ECO:0000313" key="2">
    <source>
        <dbReference type="Proteomes" id="UP001144280"/>
    </source>
</evidence>
<comment type="caution">
    <text evidence="1">The sequence shown here is derived from an EMBL/GenBank/DDBJ whole genome shotgun (WGS) entry which is preliminary data.</text>
</comment>
<name>A0ABQ5R0J1_9ACTN</name>
<dbReference type="RefSeq" id="WP_281899134.1">
    <property type="nucleotide sequence ID" value="NZ_BSDI01000024.1"/>
</dbReference>
<proteinExistence type="predicted"/>
<gene>
    <name evidence="1" type="ORF">Pa4123_47400</name>
</gene>
<dbReference type="Proteomes" id="UP001144280">
    <property type="component" value="Unassembled WGS sequence"/>
</dbReference>
<reference evidence="1" key="1">
    <citation type="submission" date="2022-12" db="EMBL/GenBank/DDBJ databases">
        <title>New Phytohabitans aurantiacus sp. RD004123 nov., an actinomycete isolated from soil.</title>
        <authorList>
            <person name="Triningsih D.W."/>
            <person name="Harunari E."/>
            <person name="Igarashi Y."/>
        </authorList>
    </citation>
    <scope>NUCLEOTIDE SEQUENCE</scope>
    <source>
        <strain evidence="1">RD004123</strain>
    </source>
</reference>
<keyword evidence="2" id="KW-1185">Reference proteome</keyword>
<organism evidence="1 2">
    <name type="scientific">Phytohabitans aurantiacus</name>
    <dbReference type="NCBI Taxonomy" id="3016789"/>
    <lineage>
        <taxon>Bacteria</taxon>
        <taxon>Bacillati</taxon>
        <taxon>Actinomycetota</taxon>
        <taxon>Actinomycetes</taxon>
        <taxon>Micromonosporales</taxon>
        <taxon>Micromonosporaceae</taxon>
    </lineage>
</organism>
<protein>
    <recommendedName>
        <fullName evidence="3">Secreted protein</fullName>
    </recommendedName>
</protein>
<dbReference type="EMBL" id="BSDI01000024">
    <property type="protein sequence ID" value="GLH99464.1"/>
    <property type="molecule type" value="Genomic_DNA"/>
</dbReference>
<sequence length="234" mass="25660">MRDLFVNLLASVVAGTAVWLAQRVRGHLRLARKRAFFGIDDGTACQLAVSRHASSSHHLSVHRGDVAALVELATIARDCGGRADLVPAEDLPEGIGRLTEFCVGGPGANARTAAHLRSILRGIEVTPFDPETRSVEFSVGTTTYRRERHRVEYVFLARAWGPAGGRPVFVLGGQTAPTNLAAARYLATRYRDLHRRYGADQRFCLVLRIVEPGVYGSDYVELVDDVTEQAFPLH</sequence>
<evidence type="ECO:0000313" key="1">
    <source>
        <dbReference type="EMBL" id="GLH99464.1"/>
    </source>
</evidence>